<dbReference type="PANTHER" id="PTHR39431:SF1">
    <property type="entry name" value="FRPA_C-RELATED PROTEIN"/>
    <property type="match status" value="1"/>
</dbReference>
<evidence type="ECO:0000256" key="2">
    <source>
        <dbReference type="SAM" id="MobiDB-lite"/>
    </source>
</evidence>
<evidence type="ECO:0000259" key="3">
    <source>
        <dbReference type="Pfam" id="PF13202"/>
    </source>
</evidence>
<feature type="region of interest" description="Disordered" evidence="2">
    <location>
        <begin position="1425"/>
        <end position="1451"/>
    </location>
</feature>
<feature type="compositionally biased region" description="Basic and acidic residues" evidence="2">
    <location>
        <begin position="339"/>
        <end position="358"/>
    </location>
</feature>
<feature type="coiled-coil region" evidence="1">
    <location>
        <begin position="932"/>
        <end position="963"/>
    </location>
</feature>
<feature type="domain" description="Cadherin-like" evidence="4">
    <location>
        <begin position="1218"/>
        <end position="1313"/>
    </location>
</feature>
<feature type="region of interest" description="Disordered" evidence="2">
    <location>
        <begin position="339"/>
        <end position="389"/>
    </location>
</feature>
<protein>
    <submittedName>
        <fullName evidence="5">Uncharacterized protein</fullName>
    </submittedName>
</protein>
<dbReference type="InterPro" id="IPR002048">
    <property type="entry name" value="EF_hand_dom"/>
</dbReference>
<keyword evidence="6" id="KW-1185">Reference proteome</keyword>
<feature type="compositionally biased region" description="Basic and acidic residues" evidence="2">
    <location>
        <begin position="1425"/>
        <end position="1437"/>
    </location>
</feature>
<proteinExistence type="predicted"/>
<sequence length="1680" mass="178764">MENIPNKNSLHHLHPQRALPPGTPRPLTNIELNELQRNISYSENLPTKPKAQLNFILIQDGTWNKRGDLKLSGNVADTSINMIGDLISVLKDPTIEVRHERGVGSDGPISKYVAGSILPTAEIVAQATRGYNSLVEQFNTWKSKGYDVLQTKVTSLSFSRGGAAFLFFSDILNSKGIPDLNSAYTVQVNGDADGTFISETRYSRDLVPPGATDIVGILVDPVKKGVAGTPTLRENFKNGYVILAKDEHRGAFAPVILSNPDNPDSRIITIDSAGAHSDLINGYDLNGIGAANLQVIRNLVLSEGIPVAPIPPGYEYKPETARVHDSAVGLFKDAWLPMRGEDNHWDESPRIRRSHESQTEQPRLHAAPEPTTAGSGTIPADDSGLADNFGPPLDPGVPWPPFITPVEAVAPPQGTSPQASGSSNEVPDAVTPHRPPGWSIADAGSNVWTDGGPHNSYGEIADSSNYKAPPSINDLIPDFVPEATNASPAGQAPSAPAPALIPTDETPAPSAPEQSPTLPGETGWSGIPRGNLNNPYGYTPDFTEPEAAAGSTESAQAPAPEGQAPTAVAPARPLTREEIAGRNAQTAASTFTTMLSTLNGWENMTAVQKSAAMVSVTNSLAAMSGNTIGPAGASLKLGSALGLAAALERGDLASAVVNGLQLVDTMTQTATAAGIVSQAGGQILPFLNLILAVRSEEPTAIANAALGMYTAFNPASIAWTGPVGFVIAIIGVAIMSGERTPIAGWSEFSLDENGQLSPRTTFDQEGGGNYSHSATQNLVTSLQGMLSKVLGDDGQPLYAINPARLPQIGYWYSPDSMMYQGEGDSLLLRWVEPNGETVTRFYNGRGERADGSGENIMQDFIRQVDGAIVPSWMLEAAVPAHTRHLDRAEELERQAQALQDEVRRLAPSMGRSDESNEGDSLVPIPSPDPVRYEALGSEIDRLRAQALAERDQAREELAHIARLTELGQTPEIHEDGTQSLRVLTIPANSGADQSTAITEAPRTVLFDLDNDGYFEPTQWIAPGQALLGIDLNADGRLDGHELLSGDLGWLDANQDGRVDVRDPAYRAIVVWNDANGDGRVQHGTPSTELPALPGGDQAPAGSELSSLKDAGISALDYGSGQVRAEHTDGSVTPVPEQELKGDQLGVKFKPPQNGGHGVVRVDEQRDGSGSEKLWAENIEPPQSAPPPIAPPPPPPPPAPVQPSAPAPIAEPPPPPHINRDPVAQEDTFRGEEDQAVAIGFHQLLQNDWDHDTAITGDVLTVTAVGEAQHGRVSLEAGYVLFTPDPDFSGEAYFRYWITDGRGGHASALVKVGINAVNDPPVVDGITFDTAPNRWAQKNWEGDLYMFKDPTVESGRVLAHDIDSPGPLRFELDKAPVHGHASVDASGAWTYHTELVDPYVGPDPFWVLVKDSEGGASVATVETSHVKDQKVRLQDKKPRGWTPPPRAAHLDNSMQGPVVIDLGGDGLQLIDAASSPAQWDVNGDGAADQMGWIGPQDAFLALDRDGDGRITRLDEFSFMDDWPGARTDLEGLQAFDTNGDGMLSAEDERWQDFGLFQDLNSNGIQDEGEFTPMVDTGIVAISLTGQGEAFDINGNLVMGMTTVWMADGSTREAGDVMLRVIDGAKARANALASSAQEQQVSQQVDQLLSAMAGFAPQPAGEVCMAEHYPSSLRVELAVPCT</sequence>
<feature type="region of interest" description="Disordered" evidence="2">
    <location>
        <begin position="1143"/>
        <end position="1222"/>
    </location>
</feature>
<keyword evidence="1" id="KW-0175">Coiled coil</keyword>
<feature type="compositionally biased region" description="Pro residues" evidence="2">
    <location>
        <begin position="1182"/>
        <end position="1216"/>
    </location>
</feature>
<dbReference type="PANTHER" id="PTHR39431">
    <property type="entry name" value="FRPA/C-RELATED PROTEIN"/>
    <property type="match status" value="1"/>
</dbReference>
<feature type="compositionally biased region" description="Low complexity" evidence="2">
    <location>
        <begin position="486"/>
        <end position="498"/>
    </location>
</feature>
<name>A0ABV2Q8E9_9BURK</name>
<reference evidence="5 6" key="1">
    <citation type="submission" date="2024-06" db="EMBL/GenBank/DDBJ databases">
        <title>Sorghum-associated microbial communities from plants grown in Nebraska, USA.</title>
        <authorList>
            <person name="Schachtman D."/>
        </authorList>
    </citation>
    <scope>NUCLEOTIDE SEQUENCE [LARGE SCALE GENOMIC DNA]</scope>
    <source>
        <strain evidence="5 6">2709</strain>
    </source>
</reference>
<feature type="compositionally biased region" description="Basic and acidic residues" evidence="2">
    <location>
        <begin position="1159"/>
        <end position="1169"/>
    </location>
</feature>
<evidence type="ECO:0000259" key="4">
    <source>
        <dbReference type="Pfam" id="PF17892"/>
    </source>
</evidence>
<evidence type="ECO:0000256" key="1">
    <source>
        <dbReference type="SAM" id="Coils"/>
    </source>
</evidence>
<dbReference type="InterPro" id="IPR018247">
    <property type="entry name" value="EF_Hand_1_Ca_BS"/>
</dbReference>
<accession>A0ABV2Q8E9</accession>
<dbReference type="Pfam" id="PF13202">
    <property type="entry name" value="EF-hand_5"/>
    <property type="match status" value="2"/>
</dbReference>
<dbReference type="InterPro" id="IPR041690">
    <property type="entry name" value="Cadherin_5"/>
</dbReference>
<dbReference type="Pfam" id="PF17892">
    <property type="entry name" value="Cadherin_5"/>
    <property type="match status" value="1"/>
</dbReference>
<feature type="region of interest" description="Disordered" evidence="2">
    <location>
        <begin position="406"/>
        <end position="430"/>
    </location>
</feature>
<feature type="domain" description="EF-hand" evidence="3">
    <location>
        <begin position="1531"/>
        <end position="1545"/>
    </location>
</feature>
<dbReference type="Pfam" id="PF17963">
    <property type="entry name" value="Big_9"/>
    <property type="match status" value="1"/>
</dbReference>
<dbReference type="EMBL" id="JBEPSH010000004">
    <property type="protein sequence ID" value="MET4577310.1"/>
    <property type="molecule type" value="Genomic_DNA"/>
</dbReference>
<dbReference type="PROSITE" id="PS00018">
    <property type="entry name" value="EF_HAND_1"/>
    <property type="match status" value="1"/>
</dbReference>
<feature type="domain" description="EF-hand" evidence="3">
    <location>
        <begin position="1495"/>
        <end position="1511"/>
    </location>
</feature>
<feature type="region of interest" description="Disordered" evidence="2">
    <location>
        <begin position="907"/>
        <end position="928"/>
    </location>
</feature>
<feature type="region of interest" description="Disordered" evidence="2">
    <location>
        <begin position="472"/>
        <end position="569"/>
    </location>
</feature>
<gene>
    <name evidence="5" type="ORF">ABIE13_002421</name>
</gene>
<feature type="region of interest" description="Disordered" evidence="2">
    <location>
        <begin position="1"/>
        <end position="26"/>
    </location>
</feature>
<feature type="compositionally biased region" description="Polar residues" evidence="2">
    <location>
        <begin position="413"/>
        <end position="425"/>
    </location>
</feature>
<feature type="region of interest" description="Disordered" evidence="2">
    <location>
        <begin position="1075"/>
        <end position="1104"/>
    </location>
</feature>
<evidence type="ECO:0000313" key="5">
    <source>
        <dbReference type="EMBL" id="MET4577310.1"/>
    </source>
</evidence>
<dbReference type="Proteomes" id="UP001549320">
    <property type="component" value="Unassembled WGS sequence"/>
</dbReference>
<organism evidence="5 6">
    <name type="scientific">Ottowia thiooxydans</name>
    <dbReference type="NCBI Taxonomy" id="219182"/>
    <lineage>
        <taxon>Bacteria</taxon>
        <taxon>Pseudomonadati</taxon>
        <taxon>Pseudomonadota</taxon>
        <taxon>Betaproteobacteria</taxon>
        <taxon>Burkholderiales</taxon>
        <taxon>Comamonadaceae</taxon>
        <taxon>Ottowia</taxon>
    </lineage>
</organism>
<dbReference type="Gene3D" id="2.60.40.3440">
    <property type="match status" value="1"/>
</dbReference>
<evidence type="ECO:0000313" key="6">
    <source>
        <dbReference type="Proteomes" id="UP001549320"/>
    </source>
</evidence>
<comment type="caution">
    <text evidence="5">The sequence shown here is derived from an EMBL/GenBank/DDBJ whole genome shotgun (WGS) entry which is preliminary data.</text>
</comment>